<dbReference type="Pfam" id="PF12701">
    <property type="entry name" value="LSM14"/>
    <property type="match status" value="1"/>
</dbReference>
<protein>
    <recommendedName>
        <fullName evidence="10">DFDF domain-containing protein</fullName>
    </recommendedName>
</protein>
<dbReference type="Pfam" id="PF09532">
    <property type="entry name" value="FDF"/>
    <property type="match status" value="1"/>
</dbReference>
<dbReference type="CDD" id="cd01736">
    <property type="entry name" value="LSm14_N"/>
    <property type="match status" value="1"/>
</dbReference>
<feature type="region of interest" description="Disordered" evidence="3">
    <location>
        <begin position="577"/>
        <end position="598"/>
    </location>
</feature>
<evidence type="ECO:0000313" key="8">
    <source>
        <dbReference type="EMBL" id="KAJ9140669.1"/>
    </source>
</evidence>
<dbReference type="Gene3D" id="2.30.30.100">
    <property type="match status" value="1"/>
</dbReference>
<dbReference type="PANTHER" id="PTHR13586:SF0">
    <property type="entry name" value="TRAILER HITCH, ISOFORM H"/>
    <property type="match status" value="1"/>
</dbReference>
<evidence type="ECO:0000256" key="2">
    <source>
        <dbReference type="PROSITE-ProRule" id="PRU00869"/>
    </source>
</evidence>
<evidence type="ECO:0000259" key="6">
    <source>
        <dbReference type="PROSITE" id="PS51536"/>
    </source>
</evidence>
<dbReference type="InterPro" id="IPR010920">
    <property type="entry name" value="LSM_dom_sf"/>
</dbReference>
<dbReference type="InterPro" id="IPR025762">
    <property type="entry name" value="DFDF"/>
</dbReference>
<evidence type="ECO:0000259" key="7">
    <source>
        <dbReference type="PROSITE" id="PS52002"/>
    </source>
</evidence>
<dbReference type="InterPro" id="IPR019050">
    <property type="entry name" value="FDF_dom"/>
</dbReference>
<dbReference type="InterPro" id="IPR025768">
    <property type="entry name" value="TFG_box"/>
</dbReference>
<gene>
    <name evidence="8" type="ORF">P3X46_031288</name>
</gene>
<dbReference type="InterPro" id="IPR025609">
    <property type="entry name" value="Lsm14-like_N"/>
</dbReference>
<organism evidence="8 9">
    <name type="scientific">Hevea brasiliensis</name>
    <name type="common">Para rubber tree</name>
    <name type="synonym">Siphonia brasiliensis</name>
    <dbReference type="NCBI Taxonomy" id="3981"/>
    <lineage>
        <taxon>Eukaryota</taxon>
        <taxon>Viridiplantae</taxon>
        <taxon>Streptophyta</taxon>
        <taxon>Embryophyta</taxon>
        <taxon>Tracheophyta</taxon>
        <taxon>Spermatophyta</taxon>
        <taxon>Magnoliopsida</taxon>
        <taxon>eudicotyledons</taxon>
        <taxon>Gunneridae</taxon>
        <taxon>Pentapetalae</taxon>
        <taxon>rosids</taxon>
        <taxon>fabids</taxon>
        <taxon>Malpighiales</taxon>
        <taxon>Euphorbiaceae</taxon>
        <taxon>Crotonoideae</taxon>
        <taxon>Micrandreae</taxon>
        <taxon>Hevea</taxon>
    </lineage>
</organism>
<evidence type="ECO:0008006" key="10">
    <source>
        <dbReference type="Google" id="ProtNLM"/>
    </source>
</evidence>
<feature type="domain" description="DFDF" evidence="4">
    <location>
        <begin position="465"/>
        <end position="501"/>
    </location>
</feature>
<evidence type="ECO:0000313" key="9">
    <source>
        <dbReference type="Proteomes" id="UP001174677"/>
    </source>
</evidence>
<name>A0ABQ9KJV9_HEVBR</name>
<feature type="domain" description="FFD box profile" evidence="5">
    <location>
        <begin position="532"/>
        <end position="547"/>
    </location>
</feature>
<proteinExistence type="predicted"/>
<feature type="compositionally biased region" description="Acidic residues" evidence="3">
    <location>
        <begin position="512"/>
        <end position="523"/>
    </location>
</feature>
<comment type="caution">
    <text evidence="8">The sequence shown here is derived from an EMBL/GenBank/DDBJ whole genome shotgun (WGS) entry which is preliminary data.</text>
</comment>
<dbReference type="InterPro" id="IPR047575">
    <property type="entry name" value="Sm"/>
</dbReference>
<dbReference type="EMBL" id="JARPOI010000017">
    <property type="protein sequence ID" value="KAJ9140669.1"/>
    <property type="molecule type" value="Genomic_DNA"/>
</dbReference>
<dbReference type="EMBL" id="JARPOI010000017">
    <property type="protein sequence ID" value="KAJ9140670.1"/>
    <property type="molecule type" value="Genomic_DNA"/>
</dbReference>
<dbReference type="InterPro" id="IPR025761">
    <property type="entry name" value="FFD_box"/>
</dbReference>
<feature type="compositionally biased region" description="Basic and acidic residues" evidence="3">
    <location>
        <begin position="502"/>
        <end position="511"/>
    </location>
</feature>
<evidence type="ECO:0000259" key="4">
    <source>
        <dbReference type="PROSITE" id="PS51512"/>
    </source>
</evidence>
<dbReference type="PROSITE" id="PS51536">
    <property type="entry name" value="TFG"/>
    <property type="match status" value="1"/>
</dbReference>
<feature type="short sequence motif" description="TFG box" evidence="2">
    <location>
        <begin position="554"/>
        <end position="574"/>
    </location>
</feature>
<dbReference type="PROSITE" id="PS52002">
    <property type="entry name" value="SM"/>
    <property type="match status" value="1"/>
</dbReference>
<accession>A0ABQ9KJV9</accession>
<evidence type="ECO:0000259" key="5">
    <source>
        <dbReference type="PROSITE" id="PS51513"/>
    </source>
</evidence>
<keyword evidence="9" id="KW-1185">Reference proteome</keyword>
<dbReference type="SMART" id="SM01271">
    <property type="entry name" value="LSM14"/>
    <property type="match status" value="1"/>
</dbReference>
<feature type="domain" description="TFG box profile" evidence="6">
    <location>
        <begin position="554"/>
        <end position="574"/>
    </location>
</feature>
<reference evidence="8" key="1">
    <citation type="journal article" date="2023" name="Plant Biotechnol. J.">
        <title>Chromosome-level wild Hevea brasiliensis genome provides new tools for genomic-assisted breeding and valuable loci to elevate rubber yield.</title>
        <authorList>
            <person name="Cheng H."/>
            <person name="Song X."/>
            <person name="Hu Y."/>
            <person name="Wu T."/>
            <person name="Yang Q."/>
            <person name="An Z."/>
            <person name="Feng S."/>
            <person name="Deng Z."/>
            <person name="Wu W."/>
            <person name="Zeng X."/>
            <person name="Tu M."/>
            <person name="Wang X."/>
            <person name="Huang H."/>
        </authorList>
    </citation>
    <scope>NUCLEOTIDE SEQUENCE</scope>
    <source>
        <strain evidence="8">MT/VB/25A 57/8</strain>
    </source>
</reference>
<feature type="short sequence motif" description="FFD box" evidence="1">
    <location>
        <begin position="532"/>
        <end position="547"/>
    </location>
</feature>
<dbReference type="SMART" id="SM01199">
    <property type="entry name" value="FDF"/>
    <property type="match status" value="1"/>
</dbReference>
<feature type="domain" description="Sm" evidence="7">
    <location>
        <begin position="14"/>
        <end position="97"/>
    </location>
</feature>
<dbReference type="Proteomes" id="UP001174677">
    <property type="component" value="Chromosome 17"/>
</dbReference>
<dbReference type="PROSITE" id="PS51512">
    <property type="entry name" value="DFDF"/>
    <property type="match status" value="1"/>
</dbReference>
<dbReference type="PANTHER" id="PTHR13586">
    <property type="entry name" value="SCD6 PROTEIN-RELATED"/>
    <property type="match status" value="1"/>
</dbReference>
<evidence type="ECO:0000256" key="1">
    <source>
        <dbReference type="PROSITE-ProRule" id="PRU00846"/>
    </source>
</evidence>
<feature type="region of interest" description="Disordered" evidence="3">
    <location>
        <begin position="436"/>
        <end position="470"/>
    </location>
</feature>
<dbReference type="PROSITE" id="PS51513">
    <property type="entry name" value="FFD"/>
    <property type="match status" value="1"/>
</dbReference>
<dbReference type="SUPFAM" id="SSF50182">
    <property type="entry name" value="Sm-like ribonucleoproteins"/>
    <property type="match status" value="1"/>
</dbReference>
<sequence>MATENSTNAASTSRSNSTADSYIGSLISLTSKSEIRYEGVLYNINTEESSIGLKNVRSFGTEGRKKDGPQIPPSDKVYEYILFRGSDIKDLQVKSSPPVQPTPPINNDPAIIQSHYPHPVSTPASLPPAVSGSLSDIGSHNAQMGLPGSNFQGGLPLYQPGGNLGTWGASPPPPNANGSGLAMPMYWQGYYGPPNGLPHLHQQSLLRPPPGLSMPPSMQQPMQYPNYNAPLPAGASNLPVSNLPTSNLPVSNLPASLPDIQSPLLSAGTSSLNLVSSSSASSTLPSTLHSVPSATLASETLPSLIPTKAPSSALPAANLNASLPALSPLTSSGSELNTIVPPISNKPNSISGPTMPYQSTVQSTSLVVASNSLRTETPTHPLVTPGQLLQSAPATVPSSQPVQTAHKDVEVVQVSSTEPSVPVVMEAQPPILPLPVPARAINKPNGAPYHSRHGYRGREGGRGTGSSHPVTKFTEDFDFMAMNEKFKKDEVWGHLGKSNKSHSKDREYGKDSDEEDSQYEDDDELTNIEVKPVYNKDDFFDTLSCNALDYDSQNGRTKFSEQLKIDTETFGNFSRYRGGRGGRGFPRGGRSRGSYGRGYSYGYSYGGRGRGRAMPNHQS</sequence>
<feature type="region of interest" description="Disordered" evidence="3">
    <location>
        <begin position="495"/>
        <end position="523"/>
    </location>
</feature>
<evidence type="ECO:0000256" key="3">
    <source>
        <dbReference type="SAM" id="MobiDB-lite"/>
    </source>
</evidence>